<dbReference type="Proteomes" id="UP000004947">
    <property type="component" value="Unassembled WGS sequence"/>
</dbReference>
<dbReference type="EMBL" id="ABCK01000008">
    <property type="protein sequence ID" value="EDM27607.1"/>
    <property type="molecule type" value="Genomic_DNA"/>
</dbReference>
<name>A6DL05_9BACT</name>
<dbReference type="RefSeq" id="WP_007278567.1">
    <property type="nucleotide sequence ID" value="NZ_ABCK01000008.1"/>
</dbReference>
<gene>
    <name evidence="1" type="ORF">LNTAR_20413</name>
</gene>
<sequence length="124" mass="14059">MKEDFINKAKEVLKNANADFDCYHEAQLTGGDKQELFAQLYYLKDDRYMTFTYTPEIAPCKDVLQLGSLCITDNVISQYPKDRGLIYVKAEAYVGLKTQNGLRALLSPKACSSPEKILNLLKKL</sequence>
<organism evidence="1 2">
    <name type="scientific">Lentisphaera araneosa HTCC2155</name>
    <dbReference type="NCBI Taxonomy" id="313628"/>
    <lineage>
        <taxon>Bacteria</taxon>
        <taxon>Pseudomonadati</taxon>
        <taxon>Lentisphaerota</taxon>
        <taxon>Lentisphaeria</taxon>
        <taxon>Lentisphaerales</taxon>
        <taxon>Lentisphaeraceae</taxon>
        <taxon>Lentisphaera</taxon>
    </lineage>
</organism>
<protein>
    <submittedName>
        <fullName evidence="1">Uncharacterized protein</fullName>
    </submittedName>
</protein>
<evidence type="ECO:0000313" key="1">
    <source>
        <dbReference type="EMBL" id="EDM27607.1"/>
    </source>
</evidence>
<comment type="caution">
    <text evidence="1">The sequence shown here is derived from an EMBL/GenBank/DDBJ whole genome shotgun (WGS) entry which is preliminary data.</text>
</comment>
<proteinExistence type="predicted"/>
<evidence type="ECO:0000313" key="2">
    <source>
        <dbReference type="Proteomes" id="UP000004947"/>
    </source>
</evidence>
<dbReference type="AlphaFoldDB" id="A6DL05"/>
<reference evidence="1 2" key="1">
    <citation type="journal article" date="2010" name="J. Bacteriol.">
        <title>Genome sequence of Lentisphaera araneosa HTCC2155T, the type species of the order Lentisphaerales in the phylum Lentisphaerae.</title>
        <authorList>
            <person name="Thrash J.C."/>
            <person name="Cho J.C."/>
            <person name="Vergin K.L."/>
            <person name="Morris R.M."/>
            <person name="Giovannoni S.J."/>
        </authorList>
    </citation>
    <scope>NUCLEOTIDE SEQUENCE [LARGE SCALE GENOMIC DNA]</scope>
    <source>
        <strain evidence="1 2">HTCC2155</strain>
    </source>
</reference>
<accession>A6DL05</accession>
<dbReference type="STRING" id="313628.LNTAR_20413"/>
<keyword evidence="2" id="KW-1185">Reference proteome</keyword>